<evidence type="ECO:0000313" key="1">
    <source>
        <dbReference type="EMBL" id="SHK27965.1"/>
    </source>
</evidence>
<organism evidence="1 2">
    <name type="scientific">Alicyclobacillus tolerans</name>
    <dbReference type="NCBI Taxonomy" id="90970"/>
    <lineage>
        <taxon>Bacteria</taxon>
        <taxon>Bacillati</taxon>
        <taxon>Bacillota</taxon>
        <taxon>Bacilli</taxon>
        <taxon>Bacillales</taxon>
        <taxon>Alicyclobacillaceae</taxon>
        <taxon>Alicyclobacillus</taxon>
    </lineage>
</organism>
<dbReference type="Proteomes" id="UP000184016">
    <property type="component" value="Unassembled WGS sequence"/>
</dbReference>
<name>A0A1M6R667_9BACL</name>
<sequence length="51" mass="5611">MGLSLHSMVSGGLHWIQTVSSIILEAPLGVKSLRQSSLQLKPEKYRVSPLH</sequence>
<accession>A0A1M6R667</accession>
<gene>
    <name evidence="1" type="ORF">SAMN05443507_11168</name>
</gene>
<keyword evidence="2" id="KW-1185">Reference proteome</keyword>
<dbReference type="AlphaFoldDB" id="A0A1M6R667"/>
<evidence type="ECO:0000313" key="2">
    <source>
        <dbReference type="Proteomes" id="UP000184016"/>
    </source>
</evidence>
<protein>
    <submittedName>
        <fullName evidence="1">Uncharacterized protein</fullName>
    </submittedName>
</protein>
<dbReference type="EMBL" id="FRAF01000011">
    <property type="protein sequence ID" value="SHK27965.1"/>
    <property type="molecule type" value="Genomic_DNA"/>
</dbReference>
<reference evidence="2" key="1">
    <citation type="submission" date="2016-11" db="EMBL/GenBank/DDBJ databases">
        <authorList>
            <person name="Varghese N."/>
            <person name="Submissions S."/>
        </authorList>
    </citation>
    <scope>NUCLEOTIDE SEQUENCE [LARGE SCALE GENOMIC DNA]</scope>
    <source>
        <strain evidence="2">USBA-503</strain>
    </source>
</reference>
<proteinExistence type="predicted"/>